<comment type="caution">
    <text evidence="2">The sequence shown here is derived from an EMBL/GenBank/DDBJ whole genome shotgun (WGS) entry which is preliminary data.</text>
</comment>
<sequence length="178" mass="19723">MSINLQHLTGPAARAVLDEEHVDLYLQTRAEPPYLSGPLYSRERFTERTGQQLKRDGFSLVSARSEAELVGFAFGLALEKGWWWGGESTPAPAEVADLPKFAIIELNVRQSFRGRGIGRHLLDELLAKQDAPCATLLANPKALAHAMYQRWGWQVVGTVRPAPDAMTSDALILDLSKR</sequence>
<dbReference type="Pfam" id="PF00583">
    <property type="entry name" value="Acetyltransf_1"/>
    <property type="match status" value="1"/>
</dbReference>
<evidence type="ECO:0000313" key="2">
    <source>
        <dbReference type="EMBL" id="GAA4201319.1"/>
    </source>
</evidence>
<dbReference type="CDD" id="cd04301">
    <property type="entry name" value="NAT_SF"/>
    <property type="match status" value="1"/>
</dbReference>
<protein>
    <submittedName>
        <fullName evidence="2">GNAT family N-acetyltransferase</fullName>
    </submittedName>
</protein>
<dbReference type="Proteomes" id="UP001501251">
    <property type="component" value="Unassembled WGS sequence"/>
</dbReference>
<proteinExistence type="predicted"/>
<dbReference type="PROSITE" id="PS51186">
    <property type="entry name" value="GNAT"/>
    <property type="match status" value="1"/>
</dbReference>
<dbReference type="SUPFAM" id="SSF55729">
    <property type="entry name" value="Acyl-CoA N-acyltransferases (Nat)"/>
    <property type="match status" value="1"/>
</dbReference>
<reference evidence="3" key="1">
    <citation type="journal article" date="2019" name="Int. J. Syst. Evol. Microbiol.">
        <title>The Global Catalogue of Microorganisms (GCM) 10K type strain sequencing project: providing services to taxonomists for standard genome sequencing and annotation.</title>
        <authorList>
            <consortium name="The Broad Institute Genomics Platform"/>
            <consortium name="The Broad Institute Genome Sequencing Center for Infectious Disease"/>
            <person name="Wu L."/>
            <person name="Ma J."/>
        </authorList>
    </citation>
    <scope>NUCLEOTIDE SEQUENCE [LARGE SCALE GENOMIC DNA]</scope>
    <source>
        <strain evidence="3">JCM 17388</strain>
    </source>
</reference>
<gene>
    <name evidence="2" type="ORF">GCM10022252_55830</name>
</gene>
<name>A0ABP8B9G4_9ACTN</name>
<organism evidence="2 3">
    <name type="scientific">Streptosporangium oxazolinicum</name>
    <dbReference type="NCBI Taxonomy" id="909287"/>
    <lineage>
        <taxon>Bacteria</taxon>
        <taxon>Bacillati</taxon>
        <taxon>Actinomycetota</taxon>
        <taxon>Actinomycetes</taxon>
        <taxon>Streptosporangiales</taxon>
        <taxon>Streptosporangiaceae</taxon>
        <taxon>Streptosporangium</taxon>
    </lineage>
</organism>
<evidence type="ECO:0000313" key="3">
    <source>
        <dbReference type="Proteomes" id="UP001501251"/>
    </source>
</evidence>
<evidence type="ECO:0000259" key="1">
    <source>
        <dbReference type="PROSITE" id="PS51186"/>
    </source>
</evidence>
<dbReference type="Gene3D" id="3.40.630.30">
    <property type="match status" value="1"/>
</dbReference>
<dbReference type="InterPro" id="IPR016181">
    <property type="entry name" value="Acyl_CoA_acyltransferase"/>
</dbReference>
<dbReference type="InterPro" id="IPR000182">
    <property type="entry name" value="GNAT_dom"/>
</dbReference>
<keyword evidence="3" id="KW-1185">Reference proteome</keyword>
<dbReference type="RefSeq" id="WP_344921047.1">
    <property type="nucleotide sequence ID" value="NZ_BAABAQ010000011.1"/>
</dbReference>
<accession>A0ABP8B9G4</accession>
<feature type="domain" description="N-acetyltransferase" evidence="1">
    <location>
        <begin position="12"/>
        <end position="178"/>
    </location>
</feature>
<dbReference type="EMBL" id="BAABAQ010000011">
    <property type="protein sequence ID" value="GAA4201319.1"/>
    <property type="molecule type" value="Genomic_DNA"/>
</dbReference>